<accession>N1Q9X9</accession>
<dbReference type="RefSeq" id="XP_007922205.1">
    <property type="nucleotide sequence ID" value="XM_007924014.1"/>
</dbReference>
<organism evidence="2 3">
    <name type="scientific">Pseudocercospora fijiensis (strain CIRAD86)</name>
    <name type="common">Black leaf streak disease fungus</name>
    <name type="synonym">Mycosphaerella fijiensis</name>
    <dbReference type="NCBI Taxonomy" id="383855"/>
    <lineage>
        <taxon>Eukaryota</taxon>
        <taxon>Fungi</taxon>
        <taxon>Dikarya</taxon>
        <taxon>Ascomycota</taxon>
        <taxon>Pezizomycotina</taxon>
        <taxon>Dothideomycetes</taxon>
        <taxon>Dothideomycetidae</taxon>
        <taxon>Mycosphaerellales</taxon>
        <taxon>Mycosphaerellaceae</taxon>
        <taxon>Pseudocercospora</taxon>
    </lineage>
</organism>
<dbReference type="OrthoDB" id="5386823at2759"/>
<dbReference type="AlphaFoldDB" id="N1Q9X9"/>
<dbReference type="GeneID" id="19330054"/>
<feature type="compositionally biased region" description="Polar residues" evidence="1">
    <location>
        <begin position="54"/>
        <end position="75"/>
    </location>
</feature>
<name>N1Q9X9_PSEFD</name>
<evidence type="ECO:0000313" key="2">
    <source>
        <dbReference type="EMBL" id="EME89664.1"/>
    </source>
</evidence>
<evidence type="ECO:0000313" key="3">
    <source>
        <dbReference type="Proteomes" id="UP000016932"/>
    </source>
</evidence>
<keyword evidence="3" id="KW-1185">Reference proteome</keyword>
<reference evidence="2 3" key="1">
    <citation type="journal article" date="2012" name="PLoS Pathog.">
        <title>Diverse lifestyles and strategies of plant pathogenesis encoded in the genomes of eighteen Dothideomycetes fungi.</title>
        <authorList>
            <person name="Ohm R.A."/>
            <person name="Feau N."/>
            <person name="Henrissat B."/>
            <person name="Schoch C.L."/>
            <person name="Horwitz B.A."/>
            <person name="Barry K.W."/>
            <person name="Condon B.J."/>
            <person name="Copeland A.C."/>
            <person name="Dhillon B."/>
            <person name="Glaser F."/>
            <person name="Hesse C.N."/>
            <person name="Kosti I."/>
            <person name="LaButti K."/>
            <person name="Lindquist E.A."/>
            <person name="Lucas S."/>
            <person name="Salamov A.A."/>
            <person name="Bradshaw R.E."/>
            <person name="Ciuffetti L."/>
            <person name="Hamelin R.C."/>
            <person name="Kema G.H.J."/>
            <person name="Lawrence C."/>
            <person name="Scott J.A."/>
            <person name="Spatafora J.W."/>
            <person name="Turgeon B.G."/>
            <person name="de Wit P.J.G.M."/>
            <person name="Zhong S."/>
            <person name="Goodwin S.B."/>
            <person name="Grigoriev I.V."/>
        </authorList>
    </citation>
    <scope>NUCLEOTIDE SEQUENCE [LARGE SCALE GENOMIC DNA]</scope>
    <source>
        <strain evidence="2 3">CIRAD86</strain>
    </source>
</reference>
<protein>
    <submittedName>
        <fullName evidence="2">Uncharacterized protein</fullName>
    </submittedName>
</protein>
<dbReference type="KEGG" id="pfj:MYCFIDRAFT_103423"/>
<dbReference type="EMBL" id="KB446555">
    <property type="protein sequence ID" value="EME89664.1"/>
    <property type="molecule type" value="Genomic_DNA"/>
</dbReference>
<feature type="non-terminal residue" evidence="2">
    <location>
        <position position="75"/>
    </location>
</feature>
<dbReference type="eggNOG" id="ENOG502RMW4">
    <property type="taxonomic scope" value="Eukaryota"/>
</dbReference>
<sequence length="75" mass="8294">DRYESQSTTQTPHKKSSGQLGHDQNMSTTDPRNSEEGIRAQKERGEHNTENFRYGQTVSEGGMSGFTSNQSGEAD</sequence>
<dbReference type="Proteomes" id="UP000016932">
    <property type="component" value="Unassembled WGS sequence"/>
</dbReference>
<dbReference type="VEuPathDB" id="FungiDB:MYCFIDRAFT_103423"/>
<feature type="region of interest" description="Disordered" evidence="1">
    <location>
        <begin position="1"/>
        <end position="75"/>
    </location>
</feature>
<feature type="compositionally biased region" description="Basic and acidic residues" evidence="1">
    <location>
        <begin position="32"/>
        <end position="50"/>
    </location>
</feature>
<feature type="non-terminal residue" evidence="2">
    <location>
        <position position="1"/>
    </location>
</feature>
<dbReference type="HOGENOM" id="CLU_2677855_0_0_1"/>
<feature type="compositionally biased region" description="Polar residues" evidence="1">
    <location>
        <begin position="1"/>
        <end position="31"/>
    </location>
</feature>
<evidence type="ECO:0000256" key="1">
    <source>
        <dbReference type="SAM" id="MobiDB-lite"/>
    </source>
</evidence>
<proteinExistence type="predicted"/>
<gene>
    <name evidence="2" type="ORF">MYCFIDRAFT_103423</name>
</gene>